<proteinExistence type="predicted"/>
<accession>A0A6S6TQC8</accession>
<evidence type="ECO:0000256" key="1">
    <source>
        <dbReference type="SAM" id="SignalP"/>
    </source>
</evidence>
<dbReference type="EMBL" id="CACVAU010000050">
    <property type="protein sequence ID" value="CAA6816989.1"/>
    <property type="molecule type" value="Genomic_DNA"/>
</dbReference>
<protein>
    <recommendedName>
        <fullName evidence="3">Periplasmic protein</fullName>
    </recommendedName>
</protein>
<reference evidence="2" key="1">
    <citation type="submission" date="2020-01" db="EMBL/GenBank/DDBJ databases">
        <authorList>
            <person name="Meier V. D."/>
            <person name="Meier V D."/>
        </authorList>
    </citation>
    <scope>NUCLEOTIDE SEQUENCE</scope>
    <source>
        <strain evidence="2">HLG_WM_MAG_05</strain>
    </source>
</reference>
<dbReference type="Gene3D" id="1.20.120.1490">
    <property type="match status" value="1"/>
</dbReference>
<gene>
    <name evidence="2" type="ORF">HELGO_WM4727</name>
</gene>
<organism evidence="2">
    <name type="scientific">uncultured Sulfurovum sp</name>
    <dbReference type="NCBI Taxonomy" id="269237"/>
    <lineage>
        <taxon>Bacteria</taxon>
        <taxon>Pseudomonadati</taxon>
        <taxon>Campylobacterota</taxon>
        <taxon>Epsilonproteobacteria</taxon>
        <taxon>Campylobacterales</taxon>
        <taxon>Sulfurovaceae</taxon>
        <taxon>Sulfurovum</taxon>
        <taxon>environmental samples</taxon>
    </lineage>
</organism>
<dbReference type="AlphaFoldDB" id="A0A6S6TQC8"/>
<sequence>MKKIIVLITLLLLTFSSVEAGNKQALQHANPMPNLMRIVAGNSALLNLNEAQLKDIKAWMKTNKPVMKGMIKEVMTKEKALLENALTTDTDIEKKADEILAVRKQIIMMKTNCRKELKRILDEKQYAAVIAIYKSVQ</sequence>
<name>A0A6S6TQC8_9BACT</name>
<evidence type="ECO:0000313" key="2">
    <source>
        <dbReference type="EMBL" id="CAA6816989.1"/>
    </source>
</evidence>
<keyword evidence="1" id="KW-0732">Signal</keyword>
<feature type="signal peptide" evidence="1">
    <location>
        <begin position="1"/>
        <end position="20"/>
    </location>
</feature>
<feature type="chain" id="PRO_5027769002" description="Periplasmic protein" evidence="1">
    <location>
        <begin position="21"/>
        <end position="137"/>
    </location>
</feature>
<evidence type="ECO:0008006" key="3">
    <source>
        <dbReference type="Google" id="ProtNLM"/>
    </source>
</evidence>